<dbReference type="PROSITE" id="PS51257">
    <property type="entry name" value="PROKAR_LIPOPROTEIN"/>
    <property type="match status" value="1"/>
</dbReference>
<reference evidence="1 2" key="1">
    <citation type="submission" date="2016-10" db="EMBL/GenBank/DDBJ databases">
        <title>Rodentibacter gen. nov. and new species.</title>
        <authorList>
            <person name="Christensen H."/>
        </authorList>
    </citation>
    <scope>NUCLEOTIDE SEQUENCE [LARGE SCALE GENOMIC DNA]</scope>
    <source>
        <strain evidence="1 2">199137021</strain>
    </source>
</reference>
<sequence>MKKLLTISITAFLLAACQQPSFERKVYKSLPETKSDNTKFCIYDGKPYSNGSIIKAEGVTLKCGTYSTDVFDKTLSWGK</sequence>
<proteinExistence type="predicted"/>
<gene>
    <name evidence="1" type="ORF">BKG90_11755</name>
</gene>
<protein>
    <recommendedName>
        <fullName evidence="3">DUF1496 domain-containing protein</fullName>
    </recommendedName>
</protein>
<dbReference type="Proteomes" id="UP000188998">
    <property type="component" value="Unassembled WGS sequence"/>
</dbReference>
<dbReference type="RefSeq" id="WP_059366261.1">
    <property type="nucleotide sequence ID" value="NZ_BBXJ01000001.1"/>
</dbReference>
<accession>A0AAJ3K3G1</accession>
<organism evidence="1 2">
    <name type="scientific">Rodentibacter caecimuris</name>
    <dbReference type="NCBI Taxonomy" id="1796644"/>
    <lineage>
        <taxon>Bacteria</taxon>
        <taxon>Pseudomonadati</taxon>
        <taxon>Pseudomonadota</taxon>
        <taxon>Gammaproteobacteria</taxon>
        <taxon>Pasteurellales</taxon>
        <taxon>Pasteurellaceae</taxon>
        <taxon>Rodentibacter</taxon>
    </lineage>
</organism>
<keyword evidence="2" id="KW-1185">Reference proteome</keyword>
<dbReference type="EMBL" id="MLAB01000074">
    <property type="protein sequence ID" value="OOF69543.1"/>
    <property type="molecule type" value="Genomic_DNA"/>
</dbReference>
<dbReference type="InterPro" id="IPR009971">
    <property type="entry name" value="DUF1496"/>
</dbReference>
<comment type="caution">
    <text evidence="1">The sequence shown here is derived from an EMBL/GenBank/DDBJ whole genome shotgun (WGS) entry which is preliminary data.</text>
</comment>
<dbReference type="Pfam" id="PF07383">
    <property type="entry name" value="DUF1496"/>
    <property type="match status" value="1"/>
</dbReference>
<evidence type="ECO:0000313" key="1">
    <source>
        <dbReference type="EMBL" id="OOF69543.1"/>
    </source>
</evidence>
<evidence type="ECO:0008006" key="3">
    <source>
        <dbReference type="Google" id="ProtNLM"/>
    </source>
</evidence>
<dbReference type="AlphaFoldDB" id="A0AAJ3K3G1"/>
<evidence type="ECO:0000313" key="2">
    <source>
        <dbReference type="Proteomes" id="UP000188998"/>
    </source>
</evidence>
<name>A0AAJ3K3G1_9PAST</name>